<name>A0AAV6KN73_9ERIC</name>
<dbReference type="AlphaFoldDB" id="A0AAV6KN73"/>
<evidence type="ECO:0000313" key="2">
    <source>
        <dbReference type="Proteomes" id="UP000823749"/>
    </source>
</evidence>
<keyword evidence="2" id="KW-1185">Reference proteome</keyword>
<comment type="caution">
    <text evidence="1">The sequence shown here is derived from an EMBL/GenBank/DDBJ whole genome shotgun (WGS) entry which is preliminary data.</text>
</comment>
<accession>A0AAV6KN73</accession>
<sequence length="139" mass="15337">MSLHTKNEAWGWIRNVEIVKINYSHAKNGVVSTPKSRKTPWTLPTADLTHLNLLNLLTLLTHKGSNRSNPGPLTPLDDVAHLPHGIISHFSFSFPNLFLHARFRKGKMKQSTPGLCSGNPCVNLGTPISIPIAPLDSFQ</sequence>
<reference evidence="1" key="1">
    <citation type="submission" date="2020-08" db="EMBL/GenBank/DDBJ databases">
        <title>Plant Genome Project.</title>
        <authorList>
            <person name="Zhang R.-G."/>
        </authorList>
    </citation>
    <scope>NUCLEOTIDE SEQUENCE</scope>
    <source>
        <strain evidence="1">WSP0</strain>
        <tissue evidence="1">Leaf</tissue>
    </source>
</reference>
<organism evidence="1 2">
    <name type="scientific">Rhododendron griersonianum</name>
    <dbReference type="NCBI Taxonomy" id="479676"/>
    <lineage>
        <taxon>Eukaryota</taxon>
        <taxon>Viridiplantae</taxon>
        <taxon>Streptophyta</taxon>
        <taxon>Embryophyta</taxon>
        <taxon>Tracheophyta</taxon>
        <taxon>Spermatophyta</taxon>
        <taxon>Magnoliopsida</taxon>
        <taxon>eudicotyledons</taxon>
        <taxon>Gunneridae</taxon>
        <taxon>Pentapetalae</taxon>
        <taxon>asterids</taxon>
        <taxon>Ericales</taxon>
        <taxon>Ericaceae</taxon>
        <taxon>Ericoideae</taxon>
        <taxon>Rhodoreae</taxon>
        <taxon>Rhododendron</taxon>
    </lineage>
</organism>
<gene>
    <name evidence="1" type="ORF">RHGRI_011765</name>
</gene>
<dbReference type="EMBL" id="JACTNZ010000004">
    <property type="protein sequence ID" value="KAG5554003.1"/>
    <property type="molecule type" value="Genomic_DNA"/>
</dbReference>
<protein>
    <submittedName>
        <fullName evidence="1">Uncharacterized protein</fullName>
    </submittedName>
</protein>
<proteinExistence type="predicted"/>
<dbReference type="Proteomes" id="UP000823749">
    <property type="component" value="Chromosome 4"/>
</dbReference>
<evidence type="ECO:0000313" key="1">
    <source>
        <dbReference type="EMBL" id="KAG5554003.1"/>
    </source>
</evidence>